<name>A0A382T625_9ZZZZ</name>
<evidence type="ECO:0000256" key="1">
    <source>
        <dbReference type="SAM" id="MobiDB-lite"/>
    </source>
</evidence>
<sequence>MPKGIEISGKSPFGTSSGVFEVTISITQSKPSEDSIANNSFNSLWQDGIHLRVSEGHFSQILGSDSKPIPVDVFELESVWIIIQDQFSAVNTSFEFNISQVGGSVSKPKPVITKGVKKARDSSRRGFSGDRGSHGERGYNGMRGEQGSTGITGDKGDKGDKGVPGSSGDKGITGPPGPVGDKGIQGKPGDK</sequence>
<feature type="compositionally biased region" description="Basic and acidic residues" evidence="1">
    <location>
        <begin position="118"/>
        <end position="137"/>
    </location>
</feature>
<dbReference type="AlphaFoldDB" id="A0A382T625"/>
<feature type="region of interest" description="Disordered" evidence="1">
    <location>
        <begin position="107"/>
        <end position="191"/>
    </location>
</feature>
<dbReference type="InterPro" id="IPR008160">
    <property type="entry name" value="Collagen"/>
</dbReference>
<accession>A0A382T625</accession>
<reference evidence="2" key="1">
    <citation type="submission" date="2018-05" db="EMBL/GenBank/DDBJ databases">
        <authorList>
            <person name="Lanie J.A."/>
            <person name="Ng W.-L."/>
            <person name="Kazmierczak K.M."/>
            <person name="Andrzejewski T.M."/>
            <person name="Davidsen T.M."/>
            <person name="Wayne K.J."/>
            <person name="Tettelin H."/>
            <person name="Glass J.I."/>
            <person name="Rusch D."/>
            <person name="Podicherti R."/>
            <person name="Tsui H.-C.T."/>
            <person name="Winkler M.E."/>
        </authorList>
    </citation>
    <scope>NUCLEOTIDE SEQUENCE</scope>
</reference>
<feature type="non-terminal residue" evidence="2">
    <location>
        <position position="191"/>
    </location>
</feature>
<dbReference type="PANTHER" id="PTHR24637:SF417">
    <property type="entry name" value="COL_CUTICLE_N DOMAIN-CONTAINING PROTEIN"/>
    <property type="match status" value="1"/>
</dbReference>
<organism evidence="2">
    <name type="scientific">marine metagenome</name>
    <dbReference type="NCBI Taxonomy" id="408172"/>
    <lineage>
        <taxon>unclassified sequences</taxon>
        <taxon>metagenomes</taxon>
        <taxon>ecological metagenomes</taxon>
    </lineage>
</organism>
<evidence type="ECO:0000313" key="2">
    <source>
        <dbReference type="EMBL" id="SVD16937.1"/>
    </source>
</evidence>
<proteinExistence type="predicted"/>
<dbReference type="EMBL" id="UINC01133796">
    <property type="protein sequence ID" value="SVD16937.1"/>
    <property type="molecule type" value="Genomic_DNA"/>
</dbReference>
<dbReference type="PANTHER" id="PTHR24637">
    <property type="entry name" value="COLLAGEN"/>
    <property type="match status" value="1"/>
</dbReference>
<gene>
    <name evidence="2" type="ORF">METZ01_LOCUS369791</name>
</gene>
<dbReference type="Pfam" id="PF01391">
    <property type="entry name" value="Collagen"/>
    <property type="match status" value="1"/>
</dbReference>
<protein>
    <recommendedName>
        <fullName evidence="3">Collagen-like protein</fullName>
    </recommendedName>
</protein>
<evidence type="ECO:0008006" key="3">
    <source>
        <dbReference type="Google" id="ProtNLM"/>
    </source>
</evidence>